<evidence type="ECO:0000313" key="2">
    <source>
        <dbReference type="Proteomes" id="UP001596108"/>
    </source>
</evidence>
<dbReference type="Pfam" id="PF14395">
    <property type="entry name" value="COOH-NH2_lig"/>
    <property type="match status" value="1"/>
</dbReference>
<comment type="caution">
    <text evidence="1">The sequence shown here is derived from an EMBL/GenBank/DDBJ whole genome shotgun (WGS) entry which is preliminary data.</text>
</comment>
<reference evidence="2" key="1">
    <citation type="journal article" date="2019" name="Int. J. Syst. Evol. Microbiol.">
        <title>The Global Catalogue of Microorganisms (GCM) 10K type strain sequencing project: providing services to taxonomists for standard genome sequencing and annotation.</title>
        <authorList>
            <consortium name="The Broad Institute Genomics Platform"/>
            <consortium name="The Broad Institute Genome Sequencing Center for Infectious Disease"/>
            <person name="Wu L."/>
            <person name="Ma J."/>
        </authorList>
    </citation>
    <scope>NUCLEOTIDE SEQUENCE [LARGE SCALE GENOMIC DNA]</scope>
    <source>
        <strain evidence="2">CGMCC 1.18578</strain>
    </source>
</reference>
<evidence type="ECO:0008006" key="3">
    <source>
        <dbReference type="Google" id="ProtNLM"/>
    </source>
</evidence>
<dbReference type="RefSeq" id="WP_378113825.1">
    <property type="nucleotide sequence ID" value="NZ_JBHSNC010000056.1"/>
</dbReference>
<name>A0ABW0R7Q6_9BACL</name>
<dbReference type="EMBL" id="JBHSNC010000056">
    <property type="protein sequence ID" value="MFC5531867.1"/>
    <property type="molecule type" value="Genomic_DNA"/>
</dbReference>
<dbReference type="InterPro" id="IPR025681">
    <property type="entry name" value="COOH-NH2_lig"/>
</dbReference>
<organism evidence="1 2">
    <name type="scientific">Cohnella yongneupensis</name>
    <dbReference type="NCBI Taxonomy" id="425006"/>
    <lineage>
        <taxon>Bacteria</taxon>
        <taxon>Bacillati</taxon>
        <taxon>Bacillota</taxon>
        <taxon>Bacilli</taxon>
        <taxon>Bacillales</taxon>
        <taxon>Paenibacillaceae</taxon>
        <taxon>Cohnella</taxon>
    </lineage>
</organism>
<sequence>MDSGAGRVWLDRGGEPKARWMTDAGIPEFPERAVLQANDCVLCIGEGAVGRRGGRSDRALLAISPSFRIGSRASAAISPWLMNRSADLFALLKNEEIERRLLREGLAADFGSGLSAGQASSSRRYTVTVFDLAVVDMQRVYSRSKLINGVNYISENMQNQLIDDRLRNIIAKAAVRALYIVGLDFGQVDLELDDWGRATIVAVHTRMSPSKGEGEKTLAEAVAGFAATWMAEMLGRVNVTLGADPEFIMLAPDGKVVPASRYFPRDGDAGCDSVVIRGVRRWPLAELRPAPATEPAAVAADVRRLLTAAARRTAGAKLAWRAGAGPVRGLPLGGHVHISGAALTGERLRALDNAVALPLRLLEPPSAAARRPRFGALGDFRRQSHGGFEYRTPPSWLVSPRLACGALALAKVAAEHARELAAHRPLDEDYVRDAFYAGDRDVLLAGMAKVRAVLASTSGYLKYESLIAPLFDAIDRNRTWNETTDLRERWGITVT</sequence>
<gene>
    <name evidence="1" type="ORF">ACFPQ4_20830</name>
</gene>
<keyword evidence="2" id="KW-1185">Reference proteome</keyword>
<proteinExistence type="predicted"/>
<evidence type="ECO:0000313" key="1">
    <source>
        <dbReference type="EMBL" id="MFC5531867.1"/>
    </source>
</evidence>
<protein>
    <recommendedName>
        <fullName evidence="3">PhiEco32-like amidoligase-type 2 protein</fullName>
    </recommendedName>
</protein>
<accession>A0ABW0R7Q6</accession>
<dbReference type="Proteomes" id="UP001596108">
    <property type="component" value="Unassembled WGS sequence"/>
</dbReference>